<protein>
    <recommendedName>
        <fullName evidence="1">F-box domain-containing protein</fullName>
    </recommendedName>
</protein>
<dbReference type="InterPro" id="IPR036047">
    <property type="entry name" value="F-box-like_dom_sf"/>
</dbReference>
<dbReference type="AlphaFoldDB" id="A0A4Q9PKN8"/>
<dbReference type="OrthoDB" id="2742730at2759"/>
<dbReference type="Proteomes" id="UP000292082">
    <property type="component" value="Unassembled WGS sequence"/>
</dbReference>
<sequence>MRLPFELWDDIFKYLDDGHDIYALARVCKGLRDVSREAKGDHAMLVRRYKTVKLTNLQSILNFLDLVSASPKVGFAVLDLTVTIPFVIDRDIVGGLVQVLSVVPNTKRLSLQIQDDDLGWASHTLLRSAHLPMLRVFATSLPFTAAVARFVKVHLKVEDISLSTLDATNFWHTTKDRETPPSSLRTIACDLRVLQRFRPMPSLTHLHVLVQVPQTLETICSLFGRQLISLRLGVLDQLPDLHTSPCPWSTYDILTSFPRLKFIQIHMFEPDFVPQPIHWQDKRDKALQLSRPDALTVAWVLEEQAWGTILEHPDDVRQLFDEAASEVLRQWAPYVDRVVYGDAGVLDTSVRFGKDGTFEILRQDELLGEDHWRKV</sequence>
<evidence type="ECO:0000313" key="2">
    <source>
        <dbReference type="EMBL" id="TBU27529.1"/>
    </source>
</evidence>
<accession>A0A4Q9PKN8</accession>
<dbReference type="EMBL" id="ML145182">
    <property type="protein sequence ID" value="TBU54729.1"/>
    <property type="molecule type" value="Genomic_DNA"/>
</dbReference>
<dbReference type="SUPFAM" id="SSF81383">
    <property type="entry name" value="F-box domain"/>
    <property type="match status" value="1"/>
</dbReference>
<keyword evidence="4" id="KW-1185">Reference proteome</keyword>
<evidence type="ECO:0000313" key="4">
    <source>
        <dbReference type="Proteomes" id="UP000292082"/>
    </source>
</evidence>
<organism evidence="3 4">
    <name type="scientific">Dichomitus squalens</name>
    <dbReference type="NCBI Taxonomy" id="114155"/>
    <lineage>
        <taxon>Eukaryota</taxon>
        <taxon>Fungi</taxon>
        <taxon>Dikarya</taxon>
        <taxon>Basidiomycota</taxon>
        <taxon>Agaricomycotina</taxon>
        <taxon>Agaricomycetes</taxon>
        <taxon>Polyporales</taxon>
        <taxon>Polyporaceae</taxon>
        <taxon>Dichomitus</taxon>
    </lineage>
</organism>
<evidence type="ECO:0000313" key="3">
    <source>
        <dbReference type="EMBL" id="TBU54729.1"/>
    </source>
</evidence>
<evidence type="ECO:0000259" key="1">
    <source>
        <dbReference type="PROSITE" id="PS50181"/>
    </source>
</evidence>
<dbReference type="Pfam" id="PF12937">
    <property type="entry name" value="F-box-like"/>
    <property type="match status" value="1"/>
</dbReference>
<reference evidence="3 4" key="1">
    <citation type="submission" date="2019-01" db="EMBL/GenBank/DDBJ databases">
        <title>Draft genome sequences of three monokaryotic isolates of the white-rot basidiomycete fungus Dichomitus squalens.</title>
        <authorList>
            <consortium name="DOE Joint Genome Institute"/>
            <person name="Lopez S.C."/>
            <person name="Andreopoulos B."/>
            <person name="Pangilinan J."/>
            <person name="Lipzen A."/>
            <person name="Riley R."/>
            <person name="Ahrendt S."/>
            <person name="Ng V."/>
            <person name="Barry K."/>
            <person name="Daum C."/>
            <person name="Grigoriev I.V."/>
            <person name="Hilden K.S."/>
            <person name="Makela M.R."/>
            <person name="de Vries R.P."/>
        </authorList>
    </citation>
    <scope>NUCLEOTIDE SEQUENCE [LARGE SCALE GENOMIC DNA]</scope>
    <source>
        <strain evidence="3 4">CBS 464.89</strain>
        <strain evidence="2">OM18370.1</strain>
    </source>
</reference>
<dbReference type="CDD" id="cd09917">
    <property type="entry name" value="F-box_SF"/>
    <property type="match status" value="1"/>
</dbReference>
<proteinExistence type="predicted"/>
<name>A0A4Q9PKN8_9APHY</name>
<dbReference type="InterPro" id="IPR001810">
    <property type="entry name" value="F-box_dom"/>
</dbReference>
<dbReference type="PROSITE" id="PS50181">
    <property type="entry name" value="FBOX"/>
    <property type="match status" value="1"/>
</dbReference>
<dbReference type="EMBL" id="ML143431">
    <property type="protein sequence ID" value="TBU27529.1"/>
    <property type="molecule type" value="Genomic_DNA"/>
</dbReference>
<dbReference type="Proteomes" id="UP000292957">
    <property type="component" value="Unassembled WGS sequence"/>
</dbReference>
<feature type="domain" description="F-box" evidence="1">
    <location>
        <begin position="1"/>
        <end position="52"/>
    </location>
</feature>
<gene>
    <name evidence="3" type="ORF">BD310DRAFT_980129</name>
    <name evidence="2" type="ORF">BD311DRAFT_807627</name>
</gene>